<protein>
    <submittedName>
        <fullName evidence="1">Uncharacterized protein</fullName>
    </submittedName>
</protein>
<name>A0A8S5V1W8_9CAUD</name>
<proteinExistence type="predicted"/>
<reference evidence="1" key="1">
    <citation type="journal article" date="2021" name="Proc. Natl. Acad. Sci. U.S.A.">
        <title>A Catalog of Tens of Thousands of Viruses from Human Metagenomes Reveals Hidden Associations with Chronic Diseases.</title>
        <authorList>
            <person name="Tisza M.J."/>
            <person name="Buck C.B."/>
        </authorList>
    </citation>
    <scope>NUCLEOTIDE SEQUENCE</scope>
    <source>
        <strain evidence="1">CtJ2i1</strain>
    </source>
</reference>
<organism evidence="1">
    <name type="scientific">Myoviridae sp. ctJ2i1</name>
    <dbReference type="NCBI Taxonomy" id="2825079"/>
    <lineage>
        <taxon>Viruses</taxon>
        <taxon>Duplodnaviria</taxon>
        <taxon>Heunggongvirae</taxon>
        <taxon>Uroviricota</taxon>
        <taxon>Caudoviricetes</taxon>
    </lineage>
</organism>
<evidence type="ECO:0000313" key="1">
    <source>
        <dbReference type="EMBL" id="DAG00615.1"/>
    </source>
</evidence>
<dbReference type="EMBL" id="BK016182">
    <property type="protein sequence ID" value="DAG00615.1"/>
    <property type="molecule type" value="Genomic_DNA"/>
</dbReference>
<accession>A0A8S5V1W8</accession>
<sequence>MIVQPKTLLFDRHHYVHLMLSHEHRLYLVHIFILKIKT</sequence>